<dbReference type="RefSeq" id="WP_344738394.1">
    <property type="nucleotide sequence ID" value="NZ_BAAAYU010000005.1"/>
</dbReference>
<evidence type="ECO:0000313" key="3">
    <source>
        <dbReference type="Proteomes" id="UP001501697"/>
    </source>
</evidence>
<sequence>MREPRTALTPLMRSVRDRHVESILRVLLQGDCGRKELGRRTGISFTTITRLTTLLLDAGIIAERPRTTATRAGRGRPEVPLGIPDDGKVVIGCHIARDVVHAGAFSLRGEPLFALTAPTPEGSADDTLAAARDLVSAVQSEYDPERVLAVGVSTGGVIDHESGRLIRSPLFPWSDVDMRTPLAQTTGMPIIVDSTVRSFALERLWWADEAPDSLLVVFVGGVIASAMIVDRHLHRGPGAMAGDVSHLPVPGGPGFRCPCGALDCAGVAVTADAILRQAKARGILPADADLTALTPEDPDAPAGIRELFRVRAERLGDLVARLIAVIGPDVTVIAGNIGTDDDARLCLATARQRSIATTGADPDIELSRLTPAEWLRGAAAMALDAFLRSPTSFSRDLLE</sequence>
<accession>A0ABP7AR58</accession>
<dbReference type="SUPFAM" id="SSF46785">
    <property type="entry name" value="Winged helix' DNA-binding domain"/>
    <property type="match status" value="1"/>
</dbReference>
<dbReference type="PANTHER" id="PTHR18964:SF149">
    <property type="entry name" value="BIFUNCTIONAL UDP-N-ACETYLGLUCOSAMINE 2-EPIMERASE_N-ACETYLMANNOSAMINE KINASE"/>
    <property type="match status" value="1"/>
</dbReference>
<dbReference type="InterPro" id="IPR000600">
    <property type="entry name" value="ROK"/>
</dbReference>
<evidence type="ECO:0000256" key="1">
    <source>
        <dbReference type="ARBA" id="ARBA00006479"/>
    </source>
</evidence>
<dbReference type="InterPro" id="IPR036390">
    <property type="entry name" value="WH_DNA-bd_sf"/>
</dbReference>
<organism evidence="2 3">
    <name type="scientific">Microbacterium awajiense</name>
    <dbReference type="NCBI Taxonomy" id="415214"/>
    <lineage>
        <taxon>Bacteria</taxon>
        <taxon>Bacillati</taxon>
        <taxon>Actinomycetota</taxon>
        <taxon>Actinomycetes</taxon>
        <taxon>Micrococcales</taxon>
        <taxon>Microbacteriaceae</taxon>
        <taxon>Microbacterium</taxon>
    </lineage>
</organism>
<gene>
    <name evidence="2" type="ORF">GCM10022200_21510</name>
</gene>
<proteinExistence type="inferred from homology"/>
<dbReference type="InterPro" id="IPR036388">
    <property type="entry name" value="WH-like_DNA-bd_sf"/>
</dbReference>
<comment type="similarity">
    <text evidence="1">Belongs to the ROK (NagC/XylR) family.</text>
</comment>
<name>A0ABP7AR58_9MICO</name>
<dbReference type="PANTHER" id="PTHR18964">
    <property type="entry name" value="ROK (REPRESSOR, ORF, KINASE) FAMILY"/>
    <property type="match status" value="1"/>
</dbReference>
<comment type="caution">
    <text evidence="2">The sequence shown here is derived from an EMBL/GenBank/DDBJ whole genome shotgun (WGS) entry which is preliminary data.</text>
</comment>
<dbReference type="Gene3D" id="1.10.10.10">
    <property type="entry name" value="Winged helix-like DNA-binding domain superfamily/Winged helix DNA-binding domain"/>
    <property type="match status" value="1"/>
</dbReference>
<dbReference type="Pfam" id="PF00480">
    <property type="entry name" value="ROK"/>
    <property type="match status" value="1"/>
</dbReference>
<dbReference type="Gene3D" id="3.30.420.40">
    <property type="match status" value="2"/>
</dbReference>
<reference evidence="3" key="1">
    <citation type="journal article" date="2019" name="Int. J. Syst. Evol. Microbiol.">
        <title>The Global Catalogue of Microorganisms (GCM) 10K type strain sequencing project: providing services to taxonomists for standard genome sequencing and annotation.</title>
        <authorList>
            <consortium name="The Broad Institute Genomics Platform"/>
            <consortium name="The Broad Institute Genome Sequencing Center for Infectious Disease"/>
            <person name="Wu L."/>
            <person name="Ma J."/>
        </authorList>
    </citation>
    <scope>NUCLEOTIDE SEQUENCE [LARGE SCALE GENOMIC DNA]</scope>
    <source>
        <strain evidence="3">JCM 16544</strain>
    </source>
</reference>
<protein>
    <submittedName>
        <fullName evidence="2">ROK family protein</fullName>
    </submittedName>
</protein>
<dbReference type="Proteomes" id="UP001501697">
    <property type="component" value="Unassembled WGS sequence"/>
</dbReference>
<dbReference type="EMBL" id="BAAAYU010000005">
    <property type="protein sequence ID" value="GAA3637831.1"/>
    <property type="molecule type" value="Genomic_DNA"/>
</dbReference>
<dbReference type="SUPFAM" id="SSF53067">
    <property type="entry name" value="Actin-like ATPase domain"/>
    <property type="match status" value="1"/>
</dbReference>
<dbReference type="InterPro" id="IPR043129">
    <property type="entry name" value="ATPase_NBD"/>
</dbReference>
<evidence type="ECO:0000313" key="2">
    <source>
        <dbReference type="EMBL" id="GAA3637831.1"/>
    </source>
</evidence>
<keyword evidence="3" id="KW-1185">Reference proteome</keyword>